<dbReference type="EnsemblMetazoa" id="CLYHEMT009384.1">
    <property type="protein sequence ID" value="CLYHEMP009384.1"/>
    <property type="gene ID" value="CLYHEMG009384"/>
</dbReference>
<feature type="compositionally biased region" description="Low complexity" evidence="8">
    <location>
        <begin position="387"/>
        <end position="400"/>
    </location>
</feature>
<keyword evidence="5" id="KW-0833">Ubl conjugation pathway</keyword>
<feature type="domain" description="OTU" evidence="9">
    <location>
        <begin position="181"/>
        <end position="308"/>
    </location>
</feature>
<keyword evidence="6" id="KW-0378">Hydrolase</keyword>
<evidence type="ECO:0000256" key="8">
    <source>
        <dbReference type="SAM" id="MobiDB-lite"/>
    </source>
</evidence>
<evidence type="ECO:0000313" key="11">
    <source>
        <dbReference type="Proteomes" id="UP000594262"/>
    </source>
</evidence>
<dbReference type="OrthoDB" id="409956at2759"/>
<dbReference type="CDD" id="cd22752">
    <property type="entry name" value="OTU_OTUD5-like"/>
    <property type="match status" value="1"/>
</dbReference>
<dbReference type="SUPFAM" id="SSF54001">
    <property type="entry name" value="Cysteine proteinases"/>
    <property type="match status" value="1"/>
</dbReference>
<accession>A0A7M5VF34</accession>
<feature type="region of interest" description="Disordered" evidence="8">
    <location>
        <begin position="1"/>
        <end position="155"/>
    </location>
</feature>
<evidence type="ECO:0000256" key="3">
    <source>
        <dbReference type="ARBA" id="ARBA00012759"/>
    </source>
</evidence>
<dbReference type="InterPro" id="IPR003323">
    <property type="entry name" value="OTU_dom"/>
</dbReference>
<evidence type="ECO:0000256" key="7">
    <source>
        <dbReference type="ARBA" id="ARBA00033460"/>
    </source>
</evidence>
<feature type="compositionally biased region" description="Basic and acidic residues" evidence="8">
    <location>
        <begin position="107"/>
        <end position="135"/>
    </location>
</feature>
<dbReference type="GO" id="GO:0006508">
    <property type="term" value="P:proteolysis"/>
    <property type="evidence" value="ECO:0007669"/>
    <property type="project" value="UniProtKB-KW"/>
</dbReference>
<evidence type="ECO:0000256" key="6">
    <source>
        <dbReference type="ARBA" id="ARBA00022801"/>
    </source>
</evidence>
<proteinExistence type="inferred from homology"/>
<evidence type="ECO:0000256" key="5">
    <source>
        <dbReference type="ARBA" id="ARBA00022786"/>
    </source>
</evidence>
<organism evidence="10 11">
    <name type="scientific">Clytia hemisphaerica</name>
    <dbReference type="NCBI Taxonomy" id="252671"/>
    <lineage>
        <taxon>Eukaryota</taxon>
        <taxon>Metazoa</taxon>
        <taxon>Cnidaria</taxon>
        <taxon>Hydrozoa</taxon>
        <taxon>Hydroidolina</taxon>
        <taxon>Leptothecata</taxon>
        <taxon>Obeliida</taxon>
        <taxon>Clytiidae</taxon>
        <taxon>Clytia</taxon>
    </lineage>
</organism>
<feature type="compositionally biased region" description="Polar residues" evidence="8">
    <location>
        <begin position="39"/>
        <end position="50"/>
    </location>
</feature>
<dbReference type="GO" id="GO:0016579">
    <property type="term" value="P:protein deubiquitination"/>
    <property type="evidence" value="ECO:0007669"/>
    <property type="project" value="TreeGrafter"/>
</dbReference>
<dbReference type="EC" id="3.4.19.12" evidence="3"/>
<evidence type="ECO:0000256" key="1">
    <source>
        <dbReference type="ARBA" id="ARBA00000707"/>
    </source>
</evidence>
<feature type="compositionally biased region" description="Basic and acidic residues" evidence="8">
    <location>
        <begin position="11"/>
        <end position="34"/>
    </location>
</feature>
<keyword evidence="11" id="KW-1185">Reference proteome</keyword>
<dbReference type="GO" id="GO:0004843">
    <property type="term" value="F:cysteine-type deubiquitinase activity"/>
    <property type="evidence" value="ECO:0007669"/>
    <property type="project" value="UniProtKB-EC"/>
</dbReference>
<dbReference type="GeneID" id="136809436"/>
<feature type="compositionally biased region" description="Low complexity" evidence="8">
    <location>
        <begin position="51"/>
        <end position="60"/>
    </location>
</feature>
<evidence type="ECO:0000256" key="2">
    <source>
        <dbReference type="ARBA" id="ARBA00010407"/>
    </source>
</evidence>
<dbReference type="PANTHER" id="PTHR12419:SF4">
    <property type="entry name" value="OTU DOMAIN-CONTAINING PROTEIN 5"/>
    <property type="match status" value="1"/>
</dbReference>
<feature type="region of interest" description="Disordered" evidence="8">
    <location>
        <begin position="380"/>
        <end position="464"/>
    </location>
</feature>
<keyword evidence="4" id="KW-0645">Protease</keyword>
<comment type="catalytic activity">
    <reaction evidence="1">
        <text>Thiol-dependent hydrolysis of ester, thioester, amide, peptide and isopeptide bonds formed by the C-terminal Gly of ubiquitin (a 76-residue protein attached to proteins as an intracellular targeting signal).</text>
        <dbReference type="EC" id="3.4.19.12"/>
    </reaction>
</comment>
<protein>
    <recommendedName>
        <fullName evidence="3">ubiquitinyl hydrolase 1</fullName>
        <ecNumber evidence="3">3.4.19.12</ecNumber>
    </recommendedName>
    <alternativeName>
        <fullName evidence="7">Deubiquitinating enzyme A</fullName>
    </alternativeName>
</protein>
<dbReference type="Proteomes" id="UP000594262">
    <property type="component" value="Unplaced"/>
</dbReference>
<dbReference type="AlphaFoldDB" id="A0A7M5VF34"/>
<dbReference type="InterPro" id="IPR050704">
    <property type="entry name" value="Peptidase_C85-like"/>
</dbReference>
<dbReference type="InterPro" id="IPR038765">
    <property type="entry name" value="Papain-like_cys_pep_sf"/>
</dbReference>
<evidence type="ECO:0000259" key="9">
    <source>
        <dbReference type="PROSITE" id="PS50802"/>
    </source>
</evidence>
<dbReference type="FunFam" id="3.90.70.80:FF:000018">
    <property type="entry name" value="OTU domain-containing protein 5-B"/>
    <property type="match status" value="1"/>
</dbReference>
<feature type="compositionally biased region" description="Polar residues" evidence="8">
    <location>
        <begin position="435"/>
        <end position="454"/>
    </location>
</feature>
<dbReference type="RefSeq" id="XP_066922072.1">
    <property type="nucleotide sequence ID" value="XM_067065971.1"/>
</dbReference>
<evidence type="ECO:0000313" key="10">
    <source>
        <dbReference type="EnsemblMetazoa" id="CLYHEMP009384.1"/>
    </source>
</evidence>
<reference evidence="10" key="1">
    <citation type="submission" date="2021-01" db="UniProtKB">
        <authorList>
            <consortium name="EnsemblMetazoa"/>
        </authorList>
    </citation>
    <scope>IDENTIFICATION</scope>
</reference>
<evidence type="ECO:0000256" key="4">
    <source>
        <dbReference type="ARBA" id="ARBA00022670"/>
    </source>
</evidence>
<comment type="similarity">
    <text evidence="2">Belongs to the peptidase C85 family.</text>
</comment>
<sequence length="501" mass="56526">MTILPKKKESRKGVEEHESESRNRNRNRTSRDPRCISGRSGSHQQVENSESSTSHTQTQQIYSGIPVCMNSEDSPSLPLKRQRHNRKSVYGCHHSSSAPSSSSTCCNRDRTASDHQIPHCSKRNTEELGTEEKTDGYNSSDEYGEPPPPCATGCGQKDSSSFDIVEMEKNFEHDLREEKGFNIKEMATDGACLFRAVADQIYGDQEMHGVVRRHCMDYMVKNRDFFSQYVTEDFNSYIGRKRNEHSHGNHIEMQALSEMYNRPIEVYQYSTQPINTFHSRTLYSSNDDTPPIRLSYHGNVHYNSIIDPYNPTVGVGLGLAGYKPGTEEEELINNCVKESETSQLEQAMLEDKLKATDWETADEDIAEMVARESYLQWLKDNQKSKNDTSSSTASTSAKSHSPPKELTQKSPPRKSPSRKSPSRKSPPRTTAIEHVTTTTLSNQQTACCSTNTLPNPQPGYTADWQYSEWGDDSLLAAVLAQSQQDYLQEMERQAPSSSSKK</sequence>
<dbReference type="Gene3D" id="3.90.70.80">
    <property type="match status" value="1"/>
</dbReference>
<dbReference type="PANTHER" id="PTHR12419">
    <property type="entry name" value="OTU DOMAIN CONTAINING PROTEIN"/>
    <property type="match status" value="1"/>
</dbReference>
<dbReference type="GO" id="GO:0061578">
    <property type="term" value="F:K63-linked deubiquitinase activity"/>
    <property type="evidence" value="ECO:0007669"/>
    <property type="project" value="TreeGrafter"/>
</dbReference>
<name>A0A7M5VF34_9CNID</name>
<dbReference type="PROSITE" id="PS50802">
    <property type="entry name" value="OTU"/>
    <property type="match status" value="1"/>
</dbReference>
<feature type="compositionally biased region" description="Basic residues" evidence="8">
    <location>
        <begin position="411"/>
        <end position="426"/>
    </location>
</feature>
<dbReference type="Pfam" id="PF02338">
    <property type="entry name" value="OTU"/>
    <property type="match status" value="1"/>
</dbReference>